<gene>
    <name evidence="1" type="ORF">IXB50_10740</name>
</gene>
<dbReference type="RefSeq" id="WP_215608967.1">
    <property type="nucleotide sequence ID" value="NZ_JADOES010000018.1"/>
</dbReference>
<evidence type="ECO:0000313" key="1">
    <source>
        <dbReference type="EMBL" id="MBT9315899.1"/>
    </source>
</evidence>
<evidence type="ECO:0000313" key="2">
    <source>
        <dbReference type="Proteomes" id="UP000717364"/>
    </source>
</evidence>
<accession>A0A947DGC8</accession>
<protein>
    <submittedName>
        <fullName evidence="1">DUF4278 domain-containing protein</fullName>
    </submittedName>
</protein>
<dbReference type="Proteomes" id="UP000717364">
    <property type="component" value="Unassembled WGS sequence"/>
</dbReference>
<comment type="caution">
    <text evidence="1">The sequence shown here is derived from an EMBL/GenBank/DDBJ whole genome shotgun (WGS) entry which is preliminary data.</text>
</comment>
<dbReference type="Pfam" id="PF14105">
    <property type="entry name" value="DUF4278"/>
    <property type="match status" value="1"/>
</dbReference>
<dbReference type="EMBL" id="JADOES010000018">
    <property type="protein sequence ID" value="MBT9315899.1"/>
    <property type="molecule type" value="Genomic_DNA"/>
</dbReference>
<proteinExistence type="predicted"/>
<reference evidence="1" key="2">
    <citation type="journal article" date="2021" name="Mar. Drugs">
        <title>Genome Reduction and Secondary Metabolism of the Marine Sponge-Associated Cyanobacterium Leptothoe.</title>
        <authorList>
            <person name="Konstantinou D."/>
            <person name="Popin R.V."/>
            <person name="Fewer D.P."/>
            <person name="Sivonen K."/>
            <person name="Gkelis S."/>
        </authorList>
    </citation>
    <scope>NUCLEOTIDE SEQUENCE</scope>
    <source>
        <strain evidence="1">TAU-MAC 1115</strain>
    </source>
</reference>
<dbReference type="InterPro" id="IPR025458">
    <property type="entry name" value="DUF4278"/>
</dbReference>
<sequence length="59" mass="6481">MKLTHLGASYTPAAQTIATIETDTELSFMGRTFKMRAPKAMPAQPASRSLTYRGVRYSA</sequence>
<organism evidence="1 2">
    <name type="scientific">Leptothoe spongobia TAU-MAC 1115</name>
    <dbReference type="NCBI Taxonomy" id="1967444"/>
    <lineage>
        <taxon>Bacteria</taxon>
        <taxon>Bacillati</taxon>
        <taxon>Cyanobacteriota</taxon>
        <taxon>Cyanophyceae</taxon>
        <taxon>Nodosilineales</taxon>
        <taxon>Cymatolegaceae</taxon>
        <taxon>Leptothoe</taxon>
        <taxon>Leptothoe spongobia</taxon>
    </lineage>
</organism>
<name>A0A947DGC8_9CYAN</name>
<keyword evidence="2" id="KW-1185">Reference proteome</keyword>
<reference evidence="1" key="1">
    <citation type="submission" date="2020-11" db="EMBL/GenBank/DDBJ databases">
        <authorList>
            <person name="Konstantinou D."/>
            <person name="Gkelis S."/>
            <person name="Popin R."/>
            <person name="Fewer D."/>
            <person name="Sivonen K."/>
        </authorList>
    </citation>
    <scope>NUCLEOTIDE SEQUENCE</scope>
    <source>
        <strain evidence="1">TAU-MAC 1115</strain>
    </source>
</reference>
<dbReference type="AlphaFoldDB" id="A0A947DGC8"/>